<sequence length="509" mass="56247">MALIKQRGRRDPDKFPAFQLFVLAIVRLAEPIALTSIFPYAWALIKKFQIGNEADASFYAGLLISSFALAEALMGMYWGGLSDRIGRKPVLLLGCVGTMFSMIMVGFAYNIWIALIGRVIGGLLNGNIAVIQTMVGELVTKPEHEPKAYSIMPFVWSVGTIIGPAIGGLFADPHESYPHLFPTGSLFDRFPYLLPNLICAGLLLVSILLGYFLLEETHPDMQPRIFLPDDIFLSENTPLIETSDAMKRPAVDLRDDNYGTVRGRDIPQKKADPEKHDISIFSKRIMAVVVSLSIFTYHSMTFDHLLPIFFEDDRVPFHALLHTANPLYSPGGLGLSLQAVGVIMAVQGIIALFMQAVVFPPMAERVGVHRLFIYITVLHPISYFIVPWLLYVPDNLLYPAIYFCLAVRNFFSILLYPLLLILIKEATPSPTVLGKVNGLAASAGAACRMVAPPIAGYLYAMGRKMDCTALAWYGSTLVAIIGAVQCFAVKKERARRIAHEDGLMSEAEE</sequence>
<evidence type="ECO:0000259" key="7">
    <source>
        <dbReference type="PROSITE" id="PS50850"/>
    </source>
</evidence>
<dbReference type="InterPro" id="IPR001958">
    <property type="entry name" value="Tet-R_TetA/multi-R_MdtG-like"/>
</dbReference>
<feature type="transmembrane region" description="Helical" evidence="6">
    <location>
        <begin position="471"/>
        <end position="489"/>
    </location>
</feature>
<accession>A0AAN7ANL8</accession>
<dbReference type="AlphaFoldDB" id="A0AAN7ANL8"/>
<feature type="transmembrane region" description="Helical" evidence="6">
    <location>
        <begin position="20"/>
        <end position="45"/>
    </location>
</feature>
<feature type="transmembrane region" description="Helical" evidence="6">
    <location>
        <begin position="432"/>
        <end position="451"/>
    </location>
</feature>
<keyword evidence="5 6" id="KW-0472">Membrane</keyword>
<feature type="transmembrane region" description="Helical" evidence="6">
    <location>
        <begin position="190"/>
        <end position="214"/>
    </location>
</feature>
<dbReference type="Gene3D" id="1.20.1250.20">
    <property type="entry name" value="MFS general substrate transporter like domains"/>
    <property type="match status" value="1"/>
</dbReference>
<dbReference type="InterPro" id="IPR020846">
    <property type="entry name" value="MFS_dom"/>
</dbReference>
<feature type="transmembrane region" description="Helical" evidence="6">
    <location>
        <begin position="371"/>
        <end position="390"/>
    </location>
</feature>
<evidence type="ECO:0000313" key="9">
    <source>
        <dbReference type="Proteomes" id="UP001302126"/>
    </source>
</evidence>
<evidence type="ECO:0000256" key="2">
    <source>
        <dbReference type="ARBA" id="ARBA00022448"/>
    </source>
</evidence>
<organism evidence="8 9">
    <name type="scientific">Podospora australis</name>
    <dbReference type="NCBI Taxonomy" id="1536484"/>
    <lineage>
        <taxon>Eukaryota</taxon>
        <taxon>Fungi</taxon>
        <taxon>Dikarya</taxon>
        <taxon>Ascomycota</taxon>
        <taxon>Pezizomycotina</taxon>
        <taxon>Sordariomycetes</taxon>
        <taxon>Sordariomycetidae</taxon>
        <taxon>Sordariales</taxon>
        <taxon>Podosporaceae</taxon>
        <taxon>Podospora</taxon>
    </lineage>
</organism>
<comment type="caution">
    <text evidence="8">The sequence shown here is derived from an EMBL/GenBank/DDBJ whole genome shotgun (WGS) entry which is preliminary data.</text>
</comment>
<dbReference type="SUPFAM" id="SSF103473">
    <property type="entry name" value="MFS general substrate transporter"/>
    <property type="match status" value="1"/>
</dbReference>
<evidence type="ECO:0000256" key="5">
    <source>
        <dbReference type="ARBA" id="ARBA00023136"/>
    </source>
</evidence>
<keyword evidence="2" id="KW-0813">Transport</keyword>
<evidence type="ECO:0000256" key="3">
    <source>
        <dbReference type="ARBA" id="ARBA00022692"/>
    </source>
</evidence>
<feature type="transmembrane region" description="Helical" evidence="6">
    <location>
        <begin position="335"/>
        <end position="359"/>
    </location>
</feature>
<keyword evidence="9" id="KW-1185">Reference proteome</keyword>
<dbReference type="PRINTS" id="PR01035">
    <property type="entry name" value="TCRTETA"/>
</dbReference>
<feature type="transmembrane region" description="Helical" evidence="6">
    <location>
        <begin position="119"/>
        <end position="139"/>
    </location>
</feature>
<evidence type="ECO:0000256" key="1">
    <source>
        <dbReference type="ARBA" id="ARBA00004141"/>
    </source>
</evidence>
<feature type="transmembrane region" description="Helical" evidence="6">
    <location>
        <begin position="151"/>
        <end position="170"/>
    </location>
</feature>
<protein>
    <submittedName>
        <fullName evidence="8">Major facilitator superfamily domain-containing protein</fullName>
    </submittedName>
</protein>
<feature type="transmembrane region" description="Helical" evidence="6">
    <location>
        <begin position="396"/>
        <end position="420"/>
    </location>
</feature>
<feature type="transmembrane region" description="Helical" evidence="6">
    <location>
        <begin position="285"/>
        <end position="310"/>
    </location>
</feature>
<keyword evidence="3 6" id="KW-0812">Transmembrane</keyword>
<feature type="transmembrane region" description="Helical" evidence="6">
    <location>
        <begin position="90"/>
        <end position="113"/>
    </location>
</feature>
<name>A0AAN7ANL8_9PEZI</name>
<dbReference type="GO" id="GO:0016020">
    <property type="term" value="C:membrane"/>
    <property type="evidence" value="ECO:0007669"/>
    <property type="project" value="UniProtKB-SubCell"/>
</dbReference>
<dbReference type="Pfam" id="PF07690">
    <property type="entry name" value="MFS_1"/>
    <property type="match status" value="1"/>
</dbReference>
<evidence type="ECO:0000313" key="8">
    <source>
        <dbReference type="EMBL" id="KAK4192727.1"/>
    </source>
</evidence>
<evidence type="ECO:0000256" key="4">
    <source>
        <dbReference type="ARBA" id="ARBA00022989"/>
    </source>
</evidence>
<evidence type="ECO:0000256" key="6">
    <source>
        <dbReference type="SAM" id="Phobius"/>
    </source>
</evidence>
<comment type="subcellular location">
    <subcellularLocation>
        <location evidence="1">Membrane</location>
        <topology evidence="1">Multi-pass membrane protein</topology>
    </subcellularLocation>
</comment>
<reference evidence="8" key="1">
    <citation type="journal article" date="2023" name="Mol. Phylogenet. Evol.">
        <title>Genome-scale phylogeny and comparative genomics of the fungal order Sordariales.</title>
        <authorList>
            <person name="Hensen N."/>
            <person name="Bonometti L."/>
            <person name="Westerberg I."/>
            <person name="Brannstrom I.O."/>
            <person name="Guillou S."/>
            <person name="Cros-Aarteil S."/>
            <person name="Calhoun S."/>
            <person name="Haridas S."/>
            <person name="Kuo A."/>
            <person name="Mondo S."/>
            <person name="Pangilinan J."/>
            <person name="Riley R."/>
            <person name="LaButti K."/>
            <person name="Andreopoulos B."/>
            <person name="Lipzen A."/>
            <person name="Chen C."/>
            <person name="Yan M."/>
            <person name="Daum C."/>
            <person name="Ng V."/>
            <person name="Clum A."/>
            <person name="Steindorff A."/>
            <person name="Ohm R.A."/>
            <person name="Martin F."/>
            <person name="Silar P."/>
            <person name="Natvig D.O."/>
            <person name="Lalanne C."/>
            <person name="Gautier V."/>
            <person name="Ament-Velasquez S.L."/>
            <person name="Kruys A."/>
            <person name="Hutchinson M.I."/>
            <person name="Powell A.J."/>
            <person name="Barry K."/>
            <person name="Miller A.N."/>
            <person name="Grigoriev I.V."/>
            <person name="Debuchy R."/>
            <person name="Gladieux P."/>
            <person name="Hiltunen Thoren M."/>
            <person name="Johannesson H."/>
        </authorList>
    </citation>
    <scope>NUCLEOTIDE SEQUENCE</scope>
    <source>
        <strain evidence="8">PSN309</strain>
    </source>
</reference>
<dbReference type="EMBL" id="MU864353">
    <property type="protein sequence ID" value="KAK4192727.1"/>
    <property type="molecule type" value="Genomic_DNA"/>
</dbReference>
<dbReference type="InterPro" id="IPR036259">
    <property type="entry name" value="MFS_trans_sf"/>
</dbReference>
<dbReference type="PANTHER" id="PTHR23504:SF2">
    <property type="entry name" value="TRANSPORTER, PUTATIVE (AFU_ORTHOLOGUE AFUA_8G04150)-RELATED"/>
    <property type="match status" value="1"/>
</dbReference>
<feature type="transmembrane region" description="Helical" evidence="6">
    <location>
        <begin position="57"/>
        <end position="78"/>
    </location>
</feature>
<feature type="domain" description="Major facilitator superfamily (MFS) profile" evidence="7">
    <location>
        <begin position="19"/>
        <end position="494"/>
    </location>
</feature>
<proteinExistence type="predicted"/>
<dbReference type="PROSITE" id="PS50850">
    <property type="entry name" value="MFS"/>
    <property type="match status" value="1"/>
</dbReference>
<dbReference type="GO" id="GO:0022857">
    <property type="term" value="F:transmembrane transporter activity"/>
    <property type="evidence" value="ECO:0007669"/>
    <property type="project" value="InterPro"/>
</dbReference>
<gene>
    <name evidence="8" type="ORF">QBC35DRAFT_469592</name>
</gene>
<dbReference type="CDD" id="cd17330">
    <property type="entry name" value="MFS_SLC46_TetA_like"/>
    <property type="match status" value="1"/>
</dbReference>
<dbReference type="InterPro" id="IPR011701">
    <property type="entry name" value="MFS"/>
</dbReference>
<keyword evidence="4 6" id="KW-1133">Transmembrane helix</keyword>
<dbReference type="Proteomes" id="UP001302126">
    <property type="component" value="Unassembled WGS sequence"/>
</dbReference>
<dbReference type="PANTHER" id="PTHR23504">
    <property type="entry name" value="MAJOR FACILITATOR SUPERFAMILY DOMAIN-CONTAINING PROTEIN 10"/>
    <property type="match status" value="1"/>
</dbReference>
<reference evidence="8" key="2">
    <citation type="submission" date="2023-05" db="EMBL/GenBank/DDBJ databases">
        <authorList>
            <consortium name="Lawrence Berkeley National Laboratory"/>
            <person name="Steindorff A."/>
            <person name="Hensen N."/>
            <person name="Bonometti L."/>
            <person name="Westerberg I."/>
            <person name="Brannstrom I.O."/>
            <person name="Guillou S."/>
            <person name="Cros-Aarteil S."/>
            <person name="Calhoun S."/>
            <person name="Haridas S."/>
            <person name="Kuo A."/>
            <person name="Mondo S."/>
            <person name="Pangilinan J."/>
            <person name="Riley R."/>
            <person name="Labutti K."/>
            <person name="Andreopoulos B."/>
            <person name="Lipzen A."/>
            <person name="Chen C."/>
            <person name="Yanf M."/>
            <person name="Daum C."/>
            <person name="Ng V."/>
            <person name="Clum A."/>
            <person name="Ohm R."/>
            <person name="Martin F."/>
            <person name="Silar P."/>
            <person name="Natvig D."/>
            <person name="Lalanne C."/>
            <person name="Gautier V."/>
            <person name="Ament-Velasquez S.L."/>
            <person name="Kruys A."/>
            <person name="Hutchinson M.I."/>
            <person name="Powell A.J."/>
            <person name="Barry K."/>
            <person name="Miller A.N."/>
            <person name="Grigoriev I.V."/>
            <person name="Debuchy R."/>
            <person name="Gladieux P."/>
            <person name="Thoren M.H."/>
            <person name="Johannesson H."/>
        </authorList>
    </citation>
    <scope>NUCLEOTIDE SEQUENCE</scope>
    <source>
        <strain evidence="8">PSN309</strain>
    </source>
</reference>